<dbReference type="InterPro" id="IPR016181">
    <property type="entry name" value="Acyl_CoA_acyltransferase"/>
</dbReference>
<dbReference type="RefSeq" id="WP_011813224.1">
    <property type="nucleotide sequence ID" value="NC_008789.1"/>
</dbReference>
<dbReference type="InterPro" id="IPR052742">
    <property type="entry name" value="Mito_N-acetyltransferase"/>
</dbReference>
<dbReference type="KEGG" id="hha:Hhal_0410"/>
<dbReference type="Proteomes" id="UP000000647">
    <property type="component" value="Chromosome"/>
</dbReference>
<reference evidence="2 3" key="2">
    <citation type="journal article" date="2013" name="Stand. Genomic Sci.">
        <title>Complete genome sequence of Halorhodospira halophila SL1.</title>
        <authorList>
            <person name="Challacombe J.F."/>
            <person name="Majid S."/>
            <person name="Deole R."/>
            <person name="Brettin T.S."/>
            <person name="Bruce D."/>
            <person name="Delano S.F."/>
            <person name="Detter J.C."/>
            <person name="Gleasner C.D."/>
            <person name="Han C.S."/>
            <person name="Misra M."/>
            <person name="Reitenga K.G."/>
            <person name="Mikhailova N."/>
            <person name="Woyke T."/>
            <person name="Pitluck S."/>
            <person name="Nolan M."/>
            <person name="Land M.L."/>
            <person name="Saunders E."/>
            <person name="Tapia R."/>
            <person name="Lapidus A."/>
            <person name="Ivanova N."/>
            <person name="Hoff W.D."/>
        </authorList>
    </citation>
    <scope>NUCLEOTIDE SEQUENCE [LARGE SCALE GENOMIC DNA]</scope>
    <source>
        <strain evidence="3">DSM 244 / SL1</strain>
    </source>
</reference>
<dbReference type="GO" id="GO:0016747">
    <property type="term" value="F:acyltransferase activity, transferring groups other than amino-acyl groups"/>
    <property type="evidence" value="ECO:0007669"/>
    <property type="project" value="InterPro"/>
</dbReference>
<dbReference type="STRING" id="349124.Hhal_0410"/>
<proteinExistence type="predicted"/>
<dbReference type="HOGENOM" id="CLU_013985_42_2_6"/>
<protein>
    <submittedName>
        <fullName evidence="2">GCN5-related N-acetyltransferase</fullName>
    </submittedName>
</protein>
<dbReference type="SUPFAM" id="SSF55729">
    <property type="entry name" value="Acyl-CoA N-acyltransferases (Nat)"/>
    <property type="match status" value="1"/>
</dbReference>
<dbReference type="PANTHER" id="PTHR43138:SF1">
    <property type="entry name" value="N-ACETYLTRANSFERASE ACA1"/>
    <property type="match status" value="1"/>
</dbReference>
<dbReference type="Pfam" id="PF00583">
    <property type="entry name" value="Acetyltransf_1"/>
    <property type="match status" value="1"/>
</dbReference>
<evidence type="ECO:0000313" key="2">
    <source>
        <dbReference type="EMBL" id="ABM61201.1"/>
    </source>
</evidence>
<dbReference type="PROSITE" id="PS51186">
    <property type="entry name" value="GNAT"/>
    <property type="match status" value="1"/>
</dbReference>
<name>A1WU39_HALHL</name>
<reference evidence="3" key="1">
    <citation type="submission" date="2006-12" db="EMBL/GenBank/DDBJ databases">
        <title>Complete sequence of Halorhodospira halophila SL1.</title>
        <authorList>
            <consortium name="US DOE Joint Genome Institute"/>
            <person name="Copeland A."/>
            <person name="Lucas S."/>
            <person name="Lapidus A."/>
            <person name="Barry K."/>
            <person name="Detter J.C."/>
            <person name="Glavina del Rio T."/>
            <person name="Hammon N."/>
            <person name="Israni S."/>
            <person name="Dalin E."/>
            <person name="Tice H."/>
            <person name="Pitluck S."/>
            <person name="Saunders E."/>
            <person name="Brettin T."/>
            <person name="Bruce D."/>
            <person name="Han C."/>
            <person name="Tapia R."/>
            <person name="Schmutz J."/>
            <person name="Larimer F."/>
            <person name="Land M."/>
            <person name="Hauser L."/>
            <person name="Kyrpides N."/>
            <person name="Mikhailova N."/>
            <person name="Hoff W."/>
            <person name="Richardson P."/>
        </authorList>
    </citation>
    <scope>NUCLEOTIDE SEQUENCE [LARGE SCALE GENOMIC DNA]</scope>
    <source>
        <strain evidence="3">DSM 244 / SL1</strain>
    </source>
</reference>
<dbReference type="EMBL" id="CP000544">
    <property type="protein sequence ID" value="ABM61201.1"/>
    <property type="molecule type" value="Genomic_DNA"/>
</dbReference>
<dbReference type="CDD" id="cd04301">
    <property type="entry name" value="NAT_SF"/>
    <property type="match status" value="1"/>
</dbReference>
<keyword evidence="3" id="KW-1185">Reference proteome</keyword>
<sequence>MTAPAGELTIRPFADDDWPRVWAIIEPVLRAGETFPFSPELEEDEAYQLWVQTPTATWVAEDERQGLVGCYYLKPNQPRLGDHVCNCGYIVAGSARGRGIGGALCRHSQRVALQFGFRAMQYNLVVATNESAIRTWQRNGMTVIGRLPGAFRHPRHGDVDALIMYRWLTSI</sequence>
<organism evidence="2 3">
    <name type="scientific">Halorhodospira halophila (strain DSM 244 / SL1)</name>
    <name type="common">Ectothiorhodospira halophila (strain DSM 244 / SL1)</name>
    <dbReference type="NCBI Taxonomy" id="349124"/>
    <lineage>
        <taxon>Bacteria</taxon>
        <taxon>Pseudomonadati</taxon>
        <taxon>Pseudomonadota</taxon>
        <taxon>Gammaproteobacteria</taxon>
        <taxon>Chromatiales</taxon>
        <taxon>Ectothiorhodospiraceae</taxon>
        <taxon>Halorhodospira</taxon>
    </lineage>
</organism>
<keyword evidence="2" id="KW-0808">Transferase</keyword>
<dbReference type="PANTHER" id="PTHR43138">
    <property type="entry name" value="ACETYLTRANSFERASE, GNAT FAMILY"/>
    <property type="match status" value="1"/>
</dbReference>
<dbReference type="Gene3D" id="3.40.630.30">
    <property type="match status" value="1"/>
</dbReference>
<feature type="domain" description="N-acetyltransferase" evidence="1">
    <location>
        <begin position="8"/>
        <end position="169"/>
    </location>
</feature>
<evidence type="ECO:0000259" key="1">
    <source>
        <dbReference type="PROSITE" id="PS51186"/>
    </source>
</evidence>
<evidence type="ECO:0000313" key="3">
    <source>
        <dbReference type="Proteomes" id="UP000000647"/>
    </source>
</evidence>
<dbReference type="eggNOG" id="COG1247">
    <property type="taxonomic scope" value="Bacteria"/>
</dbReference>
<gene>
    <name evidence="2" type="ordered locus">Hhal_0410</name>
</gene>
<dbReference type="AlphaFoldDB" id="A1WU39"/>
<accession>A1WU39</accession>
<dbReference type="InterPro" id="IPR000182">
    <property type="entry name" value="GNAT_dom"/>
</dbReference>